<dbReference type="InterPro" id="IPR036166">
    <property type="entry name" value="YxeA-like_sf"/>
</dbReference>
<reference evidence="2" key="1">
    <citation type="submission" date="2015-07" db="EMBL/GenBank/DDBJ databases">
        <title>Draft genome sequence of the purine-degrading Gottschalkia purinilyticum DSM 1384 (formerly Clostridium purinilyticum).</title>
        <authorList>
            <person name="Poehlein A."/>
            <person name="Schiel-Bengelsdorf B."/>
            <person name="Bengelsdorf F.R."/>
            <person name="Daniel R."/>
            <person name="Duerre P."/>
        </authorList>
    </citation>
    <scope>NUCLEOTIDE SEQUENCE [LARGE SCALE GENOMIC DNA]</scope>
    <source>
        <strain evidence="2">DSM 1384</strain>
    </source>
</reference>
<comment type="caution">
    <text evidence="1">The sequence shown here is derived from an EMBL/GenBank/DDBJ whole genome shotgun (WGS) entry which is preliminary data.</text>
</comment>
<dbReference type="Gene3D" id="2.40.50.480">
    <property type="match status" value="1"/>
</dbReference>
<dbReference type="PANTHER" id="PTHR36433:SF2">
    <property type="entry name" value="YXEA FAMILY PROTEIN"/>
    <property type="match status" value="1"/>
</dbReference>
<dbReference type="NCBIfam" id="TIGR01655">
    <property type="entry name" value="yxeA_fam"/>
    <property type="match status" value="1"/>
</dbReference>
<dbReference type="InterPro" id="IPR006542">
    <property type="entry name" value="DUF1093"/>
</dbReference>
<organism evidence="1 2">
    <name type="scientific">Gottschalkia purinilytica</name>
    <name type="common">Clostridium purinilyticum</name>
    <dbReference type="NCBI Taxonomy" id="1503"/>
    <lineage>
        <taxon>Bacteria</taxon>
        <taxon>Bacillati</taxon>
        <taxon>Bacillota</taxon>
        <taxon>Tissierellia</taxon>
        <taxon>Tissierellales</taxon>
        <taxon>Gottschalkiaceae</taxon>
        <taxon>Gottschalkia</taxon>
    </lineage>
</organism>
<dbReference type="SUPFAM" id="SSF159121">
    <property type="entry name" value="BC4932-like"/>
    <property type="match status" value="1"/>
</dbReference>
<dbReference type="PANTHER" id="PTHR36433">
    <property type="entry name" value="HYPOTHETICAL CYTOSOLIC PROTEIN"/>
    <property type="match status" value="1"/>
</dbReference>
<gene>
    <name evidence="1" type="ORF">CLPU_4c00960</name>
</gene>
<sequence>MKKITTVFSLLLVILAAFSIFFFNPRMLTPEDPTGKTIYYTMIESENVKLNDEKRYEYTLNSYDEKGNEKKLNFTASKQLREGAYLELYVATFRGVTYWQEVKYEELPEVIQEIYNK</sequence>
<dbReference type="RefSeq" id="WP_050354627.1">
    <property type="nucleotide sequence ID" value="NZ_LGSS01000004.1"/>
</dbReference>
<dbReference type="Pfam" id="PF06486">
    <property type="entry name" value="DUF1093"/>
    <property type="match status" value="1"/>
</dbReference>
<dbReference type="STRING" id="1503.CLPU_4c00960"/>
<name>A0A0L0WCB7_GOTPU</name>
<evidence type="ECO:0000313" key="1">
    <source>
        <dbReference type="EMBL" id="KNF09050.1"/>
    </source>
</evidence>
<protein>
    <recommendedName>
        <fullName evidence="3">YxeA family protein</fullName>
    </recommendedName>
</protein>
<dbReference type="OrthoDB" id="8719215at2"/>
<evidence type="ECO:0008006" key="3">
    <source>
        <dbReference type="Google" id="ProtNLM"/>
    </source>
</evidence>
<dbReference type="Proteomes" id="UP000037267">
    <property type="component" value="Unassembled WGS sequence"/>
</dbReference>
<dbReference type="EMBL" id="LGSS01000004">
    <property type="protein sequence ID" value="KNF09050.1"/>
    <property type="molecule type" value="Genomic_DNA"/>
</dbReference>
<evidence type="ECO:0000313" key="2">
    <source>
        <dbReference type="Proteomes" id="UP000037267"/>
    </source>
</evidence>
<dbReference type="AlphaFoldDB" id="A0A0L0WCB7"/>
<keyword evidence="2" id="KW-1185">Reference proteome</keyword>
<accession>A0A0L0WCB7</accession>
<proteinExistence type="predicted"/>